<evidence type="ECO:0000313" key="5">
    <source>
        <dbReference type="Proteomes" id="UP001154266"/>
    </source>
</evidence>
<gene>
    <name evidence="4" type="ORF">MNO81_11145</name>
</gene>
<dbReference type="RefSeq" id="WP_278221063.1">
    <property type="nucleotide sequence ID" value="NZ_JAKZMO010000008.1"/>
</dbReference>
<proteinExistence type="predicted"/>
<evidence type="ECO:0000256" key="2">
    <source>
        <dbReference type="SAM" id="Phobius"/>
    </source>
</evidence>
<dbReference type="EMBL" id="JAKZMO010000008">
    <property type="protein sequence ID" value="MDG5483346.1"/>
    <property type="molecule type" value="Genomic_DNA"/>
</dbReference>
<feature type="transmembrane region" description="Helical" evidence="2">
    <location>
        <begin position="226"/>
        <end position="248"/>
    </location>
</feature>
<reference evidence="4" key="1">
    <citation type="journal article" date="2023" name="Environ. Microbiol.">
        <title>The 2-methylpropene degradation pathway in Mycobacteriaceae family strains.</title>
        <authorList>
            <person name="Helbich S."/>
            <person name="Barrantes I."/>
            <person name="Dos Anjos Borges L.G."/>
            <person name="Pieper D.H."/>
            <person name="Vainshtein Y."/>
            <person name="Sohn K."/>
            <person name="Engesser K.H."/>
        </authorList>
    </citation>
    <scope>NUCLEOTIDE SEQUENCE</scope>
    <source>
        <strain evidence="4">IBE100</strain>
    </source>
</reference>
<accession>A0ABT6GQ01</accession>
<feature type="region of interest" description="Disordered" evidence="1">
    <location>
        <begin position="33"/>
        <end position="102"/>
    </location>
</feature>
<feature type="compositionally biased region" description="Low complexity" evidence="1">
    <location>
        <begin position="50"/>
        <end position="64"/>
    </location>
</feature>
<keyword evidence="5" id="KW-1185">Reference proteome</keyword>
<protein>
    <submittedName>
        <fullName evidence="4">DUF2510 domain-containing protein</fullName>
    </submittedName>
</protein>
<organism evidence="4 5">
    <name type="scientific">Mycolicibacterium gadium</name>
    <name type="common">Mycobacterium gadium</name>
    <dbReference type="NCBI Taxonomy" id="1794"/>
    <lineage>
        <taxon>Bacteria</taxon>
        <taxon>Bacillati</taxon>
        <taxon>Actinomycetota</taxon>
        <taxon>Actinomycetes</taxon>
        <taxon>Mycobacteriales</taxon>
        <taxon>Mycobacteriaceae</taxon>
        <taxon>Mycolicibacterium</taxon>
    </lineage>
</organism>
<dbReference type="Proteomes" id="UP001154266">
    <property type="component" value="Unassembled WGS sequence"/>
</dbReference>
<comment type="caution">
    <text evidence="4">The sequence shown here is derived from an EMBL/GenBank/DDBJ whole genome shotgun (WGS) entry which is preliminary data.</text>
</comment>
<evidence type="ECO:0000256" key="1">
    <source>
        <dbReference type="SAM" id="MobiDB-lite"/>
    </source>
</evidence>
<keyword evidence="2" id="KW-0812">Transmembrane</keyword>
<feature type="domain" description="DUF2510" evidence="3">
    <location>
        <begin position="190"/>
        <end position="221"/>
    </location>
</feature>
<keyword evidence="2" id="KW-0472">Membrane</keyword>
<evidence type="ECO:0000313" key="4">
    <source>
        <dbReference type="EMBL" id="MDG5483346.1"/>
    </source>
</evidence>
<evidence type="ECO:0000259" key="3">
    <source>
        <dbReference type="Pfam" id="PF10708"/>
    </source>
</evidence>
<name>A0ABT6GQ01_MYCGU</name>
<sequence length="288" mass="31702">MEVVFAVIIVLIVVAVIVAIAAAVLLLRGDDRPSSAKRQTVLPPVKAKKAAASPKRSPPRSQQAAPKSPSRTAETERNKTPPTAKRKQSEPPLKRASLPDTKPVASTAALEVGRWAKVVVQHDDHTGRVGKIVQACDETDEYDHCLQFEGDPNLYAFGRDELVRATAPRLRRRVRPAKVQDPKIRKPPVGWYPDPDVRGGQRYWNGEQWTDHRQSPTAAESWRRPIVISGGLGVAILVVLVLILFNIANQESDVYKACVAEQKASAGPHLTSEMENAIEDQCEARYGH</sequence>
<keyword evidence="2" id="KW-1133">Transmembrane helix</keyword>
<feature type="transmembrane region" description="Helical" evidence="2">
    <location>
        <begin position="6"/>
        <end position="27"/>
    </location>
</feature>
<dbReference type="Pfam" id="PF10708">
    <property type="entry name" value="DUF2510"/>
    <property type="match status" value="1"/>
</dbReference>
<dbReference type="InterPro" id="IPR018929">
    <property type="entry name" value="DUF2510"/>
</dbReference>